<reference evidence="1" key="1">
    <citation type="submission" date="2016-07" db="EMBL/GenBank/DDBJ databases">
        <authorList>
            <person name="Informatics P."/>
        </authorList>
    </citation>
    <scope>NUCLEOTIDE SEQUENCE</scope>
    <source>
        <strain evidence="1">KSB2_3A</strain>
    </source>
</reference>
<evidence type="ECO:0000313" key="1">
    <source>
        <dbReference type="EMBL" id="SCA95947.1"/>
    </source>
</evidence>
<organism evidence="1">
    <name type="scientific">Klebsiella pneumoniae</name>
    <dbReference type="NCBI Taxonomy" id="573"/>
    <lineage>
        <taxon>Bacteria</taxon>
        <taxon>Pseudomonadati</taxon>
        <taxon>Pseudomonadota</taxon>
        <taxon>Gammaproteobacteria</taxon>
        <taxon>Enterobacterales</taxon>
        <taxon>Enterobacteriaceae</taxon>
        <taxon>Klebsiella/Raoultella group</taxon>
        <taxon>Klebsiella</taxon>
        <taxon>Klebsiella pneumoniae complex</taxon>
    </lineage>
</organism>
<dbReference type="AlphaFoldDB" id="A0A1C3SZD3"/>
<dbReference type="RefSeq" id="WP_080930660.1">
    <property type="nucleotide sequence ID" value="NZ_CP138773.1"/>
</dbReference>
<proteinExistence type="predicted"/>
<evidence type="ECO:0008006" key="2">
    <source>
        <dbReference type="Google" id="ProtNLM"/>
    </source>
</evidence>
<gene>
    <name evidence="1" type="primary">KL138_00010</name>
</gene>
<protein>
    <recommendedName>
        <fullName evidence="2">Glycosyltransferase</fullName>
    </recommendedName>
</protein>
<name>A0A1C3SZD3_KLEPN</name>
<accession>A0A1C3SZD3</accession>
<reference evidence="1" key="2">
    <citation type="submission" date="2016-08" db="EMBL/GenBank/DDBJ databases">
        <title>Klebsiella loci capsule.</title>
        <authorList>
            <person name="Holt K.E."/>
            <person name="Thomson N.R."/>
        </authorList>
    </citation>
    <scope>NUCLEOTIDE SEQUENCE</scope>
    <source>
        <strain evidence="1">KSB2_3A</strain>
    </source>
</reference>
<sequence>MLYGIMLVYYEDYCVEAVERFEKFLKKIEPGYKLIVVSNNENICIPNKKCIPGNNINWEFSGWDEGIKQLEQISNADSFIFCNDTFCFNNPFGVTKEIIMSLVFKYCYYKNKKKNQLVISGSTHTFNEEFFVFDNKANIWVSTYLFLVSGTLLNHLERRLSLSEEQLNKVLEIKNNEDSIRWSGKVSGNLQVHINNWLFPPEGFGGWYKSRDVSNHIKERKAKAIVNEKYLTAYCLTNKGKYYEINPKKVVKNILNSFMRK</sequence>
<dbReference type="EMBL" id="LT603714">
    <property type="protein sequence ID" value="SCA95947.1"/>
    <property type="molecule type" value="Genomic_DNA"/>
</dbReference>